<dbReference type="AlphaFoldDB" id="A0A2G5UID9"/>
<evidence type="ECO:0000313" key="2">
    <source>
        <dbReference type="EMBL" id="PIC39322.1"/>
    </source>
</evidence>
<protein>
    <submittedName>
        <fullName evidence="2">Uncharacterized protein</fullName>
    </submittedName>
</protein>
<evidence type="ECO:0000256" key="1">
    <source>
        <dbReference type="SAM" id="MobiDB-lite"/>
    </source>
</evidence>
<keyword evidence="3" id="KW-1185">Reference proteome</keyword>
<sequence>MDTPPKGWSSPKSSLNLWSIWARRSPVTRLISSIISTCKFFSLLARASIWNSDHPPTHEKLQKRMDSLPTDKLCSLSDWRRHNTCLLHPIKLPDEFSKLTEDSRLPGSSLAPDIFEELLLLEYSITKMASITEMIMMDGAKLGTAKMGGTSSPRISMTKFPCTNRAITKKANIVREQWEPEAQCNVDRPDSLLLHRPLAILPIEEVLVHLEKKSSEQYENLQNLRRHPDHHRVERLGPATQEHLTPNLACPQTRNRRAPNSHERPCRAHHHPPTKGPHRPHSRGERPRLKLEDQESSNHSSNNAPKEPPVPPGSHHRCPIPLI</sequence>
<evidence type="ECO:0000313" key="3">
    <source>
        <dbReference type="Proteomes" id="UP000230233"/>
    </source>
</evidence>
<comment type="caution">
    <text evidence="2">The sequence shown here is derived from an EMBL/GenBank/DDBJ whole genome shotgun (WGS) entry which is preliminary data.</text>
</comment>
<proteinExistence type="predicted"/>
<dbReference type="Proteomes" id="UP000230233">
    <property type="component" value="Chromosome III"/>
</dbReference>
<accession>A0A2G5UID9</accession>
<reference evidence="3" key="1">
    <citation type="submission" date="2017-10" db="EMBL/GenBank/DDBJ databases">
        <title>Rapid genome shrinkage in a self-fertile nematode reveals novel sperm competition proteins.</title>
        <authorList>
            <person name="Yin D."/>
            <person name="Schwarz E.M."/>
            <person name="Thomas C.G."/>
            <person name="Felde R.L."/>
            <person name="Korf I.F."/>
            <person name="Cutter A.D."/>
            <person name="Schartner C.M."/>
            <person name="Ralston E.J."/>
            <person name="Meyer B.J."/>
            <person name="Haag E.S."/>
        </authorList>
    </citation>
    <scope>NUCLEOTIDE SEQUENCE [LARGE SCALE GENOMIC DNA]</scope>
    <source>
        <strain evidence="3">JU1422</strain>
    </source>
</reference>
<feature type="compositionally biased region" description="Basic residues" evidence="1">
    <location>
        <begin position="267"/>
        <end position="281"/>
    </location>
</feature>
<dbReference type="EMBL" id="PDUG01000003">
    <property type="protein sequence ID" value="PIC39322.1"/>
    <property type="molecule type" value="Genomic_DNA"/>
</dbReference>
<feature type="compositionally biased region" description="Basic residues" evidence="1">
    <location>
        <begin position="314"/>
        <end position="323"/>
    </location>
</feature>
<feature type="region of interest" description="Disordered" evidence="1">
    <location>
        <begin position="236"/>
        <end position="323"/>
    </location>
</feature>
<name>A0A2G5UID9_9PELO</name>
<organism evidence="2 3">
    <name type="scientific">Caenorhabditis nigoni</name>
    <dbReference type="NCBI Taxonomy" id="1611254"/>
    <lineage>
        <taxon>Eukaryota</taxon>
        <taxon>Metazoa</taxon>
        <taxon>Ecdysozoa</taxon>
        <taxon>Nematoda</taxon>
        <taxon>Chromadorea</taxon>
        <taxon>Rhabditida</taxon>
        <taxon>Rhabditina</taxon>
        <taxon>Rhabditomorpha</taxon>
        <taxon>Rhabditoidea</taxon>
        <taxon>Rhabditidae</taxon>
        <taxon>Peloderinae</taxon>
        <taxon>Caenorhabditis</taxon>
    </lineage>
</organism>
<gene>
    <name evidence="2" type="primary">Cnig_chr_III.g11048</name>
    <name evidence="2" type="ORF">B9Z55_011048</name>
</gene>
<feature type="compositionally biased region" description="Basic and acidic residues" evidence="1">
    <location>
        <begin position="282"/>
        <end position="293"/>
    </location>
</feature>